<dbReference type="PANTHER" id="PTHR28181:SF1">
    <property type="entry name" value="COLD TOLERANCE PROTEIN 1"/>
    <property type="match status" value="1"/>
</dbReference>
<keyword evidence="3" id="KW-1185">Reference proteome</keyword>
<dbReference type="SUPFAM" id="SSF56784">
    <property type="entry name" value="HAD-like"/>
    <property type="match status" value="1"/>
</dbReference>
<dbReference type="EMBL" id="CDSF01000083">
    <property type="protein sequence ID" value="CEO98280.1"/>
    <property type="molecule type" value="Genomic_DNA"/>
</dbReference>
<name>A0A0G4ISN5_PLABS</name>
<reference evidence="1 3" key="1">
    <citation type="submission" date="2015-02" db="EMBL/GenBank/DDBJ databases">
        <authorList>
            <person name="Chooi Y.-H."/>
        </authorList>
    </citation>
    <scope>NUCLEOTIDE SEQUENCE [LARGE SCALE GENOMIC DNA]</scope>
    <source>
        <strain evidence="1">E3</strain>
    </source>
</reference>
<dbReference type="InterPro" id="IPR050849">
    <property type="entry name" value="HAD-like_hydrolase_phosphatase"/>
</dbReference>
<accession>A0A0G4ISN5</accession>
<dbReference type="PROSITE" id="PS51257">
    <property type="entry name" value="PROKAR_LIPOPROTEIN"/>
    <property type="match status" value="1"/>
</dbReference>
<dbReference type="InterPro" id="IPR036412">
    <property type="entry name" value="HAD-like_sf"/>
</dbReference>
<dbReference type="OrthoDB" id="10255128at2759"/>
<reference evidence="2 4" key="2">
    <citation type="submission" date="2018-03" db="EMBL/GenBank/DDBJ databases">
        <authorList>
            <person name="Fogelqvist J."/>
        </authorList>
    </citation>
    <scope>NUCLEOTIDE SEQUENCE [LARGE SCALE GENOMIC DNA]</scope>
</reference>
<evidence type="ECO:0000313" key="2">
    <source>
        <dbReference type="EMBL" id="SPQ95146.1"/>
    </source>
</evidence>
<evidence type="ECO:0000313" key="3">
    <source>
        <dbReference type="Proteomes" id="UP000039324"/>
    </source>
</evidence>
<dbReference type="InterPro" id="IPR023214">
    <property type="entry name" value="HAD_sf"/>
</dbReference>
<dbReference type="AlphaFoldDB" id="A0A0G4ISN5"/>
<evidence type="ECO:0000313" key="4">
    <source>
        <dbReference type="Proteomes" id="UP000290189"/>
    </source>
</evidence>
<organism evidence="1 3">
    <name type="scientific">Plasmodiophora brassicae</name>
    <name type="common">Clubroot disease agent</name>
    <dbReference type="NCBI Taxonomy" id="37360"/>
    <lineage>
        <taxon>Eukaryota</taxon>
        <taxon>Sar</taxon>
        <taxon>Rhizaria</taxon>
        <taxon>Endomyxa</taxon>
        <taxon>Phytomyxea</taxon>
        <taxon>Plasmodiophorida</taxon>
        <taxon>Plasmodiophoridae</taxon>
        <taxon>Plasmodiophora</taxon>
    </lineage>
</organism>
<proteinExistence type="predicted"/>
<dbReference type="Gene3D" id="3.40.50.1000">
    <property type="entry name" value="HAD superfamily/HAD-like"/>
    <property type="match status" value="1"/>
</dbReference>
<protein>
    <recommendedName>
        <fullName evidence="5">Haloacid dehalogenase-like hydrolase</fullName>
    </recommendedName>
</protein>
<sequence>MAAASRAAIVVTDFDGCVTVEDTTSVLAGMSSCHPGRWSDLVAEYGRGWRDTFHRATAGVDAGVMTVLDALDQYETRSLDALEGVLQGISRSDLQSQSLRRDLMRDGADRVLSRACTTIISAGLSADLIETVSGIPGHRIMCNDLAFDTDAVSTGGFRIRNIVTSVDKLQAFQKVGAGNDRTRVYIGDSLSDLRCLLEADVGIVMCGSHHLSEFVQASGIRVVPIERASPEETTRRLLLARTWHDVDTFLHTFEFQ</sequence>
<dbReference type="PANTHER" id="PTHR28181">
    <property type="entry name" value="UPF0655 PROTEIN YCR015C"/>
    <property type="match status" value="1"/>
</dbReference>
<dbReference type="Proteomes" id="UP000039324">
    <property type="component" value="Unassembled WGS sequence"/>
</dbReference>
<dbReference type="Proteomes" id="UP000290189">
    <property type="component" value="Unassembled WGS sequence"/>
</dbReference>
<evidence type="ECO:0008006" key="5">
    <source>
        <dbReference type="Google" id="ProtNLM"/>
    </source>
</evidence>
<gene>
    <name evidence="1" type="ORF">PBRA_006395</name>
    <name evidence="2" type="ORF">PLBR_LOCUS2361</name>
</gene>
<evidence type="ECO:0000313" key="1">
    <source>
        <dbReference type="EMBL" id="CEO98280.1"/>
    </source>
</evidence>
<geneLocation type="mitochondrion" evidence="2"/>
<keyword evidence="2" id="KW-0496">Mitochondrion</keyword>
<dbReference type="EMBL" id="OVEO01000003">
    <property type="protein sequence ID" value="SPQ95146.1"/>
    <property type="molecule type" value="Genomic_DNA"/>
</dbReference>